<dbReference type="GO" id="GO:0045892">
    <property type="term" value="P:negative regulation of DNA-templated transcription"/>
    <property type="evidence" value="ECO:0007669"/>
    <property type="project" value="UniProtKB-UniRule"/>
</dbReference>
<dbReference type="InterPro" id="IPR021153">
    <property type="entry name" value="HrcA_C"/>
</dbReference>
<dbReference type="InterPro" id="IPR036390">
    <property type="entry name" value="WH_DNA-bd_sf"/>
</dbReference>
<organism evidence="8 9">
    <name type="scientific">Aerococcus viridans</name>
    <dbReference type="NCBI Taxonomy" id="1377"/>
    <lineage>
        <taxon>Bacteria</taxon>
        <taxon>Bacillati</taxon>
        <taxon>Bacillota</taxon>
        <taxon>Bacilli</taxon>
        <taxon>Lactobacillales</taxon>
        <taxon>Aerococcaceae</taxon>
        <taxon>Aerococcus</taxon>
    </lineage>
</organism>
<feature type="domain" description="Winged helix-turn-helix transcription repressor HrcA DNA-binding" evidence="7">
    <location>
        <begin position="1"/>
        <end position="71"/>
    </location>
</feature>
<evidence type="ECO:0000256" key="1">
    <source>
        <dbReference type="ARBA" id="ARBA00022491"/>
    </source>
</evidence>
<evidence type="ECO:0000256" key="2">
    <source>
        <dbReference type="ARBA" id="ARBA00023015"/>
    </source>
</evidence>
<accession>A0A2J9PQE7</accession>
<dbReference type="PANTHER" id="PTHR34824:SF1">
    <property type="entry name" value="HEAT-INDUCIBLE TRANSCRIPTION REPRESSOR HRCA"/>
    <property type="match status" value="1"/>
</dbReference>
<feature type="domain" description="Heat-inducible transcription repressor HrcA C-terminal" evidence="6">
    <location>
        <begin position="111"/>
        <end position="329"/>
    </location>
</feature>
<evidence type="ECO:0000256" key="3">
    <source>
        <dbReference type="ARBA" id="ARBA00023016"/>
    </source>
</evidence>
<dbReference type="Proteomes" id="UP000192813">
    <property type="component" value="Unassembled WGS sequence"/>
</dbReference>
<dbReference type="PANTHER" id="PTHR34824">
    <property type="entry name" value="HEAT-INDUCIBLE TRANSCRIPTION REPRESSOR HRCA"/>
    <property type="match status" value="1"/>
</dbReference>
<dbReference type="HAMAP" id="MF_00081">
    <property type="entry name" value="HrcA"/>
    <property type="match status" value="1"/>
</dbReference>
<evidence type="ECO:0000256" key="5">
    <source>
        <dbReference type="HAMAP-Rule" id="MF_00081"/>
    </source>
</evidence>
<dbReference type="PIRSF" id="PIRSF005485">
    <property type="entry name" value="HrcA"/>
    <property type="match status" value="1"/>
</dbReference>
<protein>
    <recommendedName>
        <fullName evidence="5">Heat-inducible transcription repressor HrcA</fullName>
    </recommendedName>
</protein>
<keyword evidence="3 5" id="KW-0346">Stress response</keyword>
<dbReference type="RefSeq" id="WP_083069835.1">
    <property type="nucleotide sequence ID" value="NZ_JALXKY010000007.1"/>
</dbReference>
<dbReference type="NCBIfam" id="TIGR00331">
    <property type="entry name" value="hrcA"/>
    <property type="match status" value="1"/>
</dbReference>
<reference evidence="9" key="1">
    <citation type="submission" date="2017-12" db="EMBL/GenBank/DDBJ databases">
        <title>FDA dAtabase for Regulatory Grade micrObial Sequences (FDA-ARGOS): Supporting development and validation of Infectious Disease Dx tests.</title>
        <authorList>
            <person name="Hoffmann M."/>
            <person name="Allard M."/>
            <person name="Evans P."/>
            <person name="Brown E."/>
            <person name="Tallon L."/>
            <person name="Sadzewicz L."/>
            <person name="Sengamalay N."/>
            <person name="Ott S."/>
            <person name="Godinez A."/>
            <person name="Nagaraj S."/>
            <person name="Vavikolanu K."/>
            <person name="Aluvathingal J."/>
            <person name="Nadendla S."/>
            <person name="Sichtig H."/>
        </authorList>
    </citation>
    <scope>NUCLEOTIDE SEQUENCE [LARGE SCALE GENOMIC DNA]</scope>
    <source>
        <strain evidence="9">FDAARGOS_249</strain>
    </source>
</reference>
<name>A0A2J9PQE7_9LACT</name>
<dbReference type="InterPro" id="IPR036388">
    <property type="entry name" value="WH-like_DNA-bd_sf"/>
</dbReference>
<keyword evidence="4 5" id="KW-0804">Transcription</keyword>
<dbReference type="InterPro" id="IPR029016">
    <property type="entry name" value="GAF-like_dom_sf"/>
</dbReference>
<evidence type="ECO:0000313" key="8">
    <source>
        <dbReference type="EMBL" id="PNL92220.1"/>
    </source>
</evidence>
<dbReference type="SUPFAM" id="SSF55781">
    <property type="entry name" value="GAF domain-like"/>
    <property type="match status" value="1"/>
</dbReference>
<comment type="caution">
    <text evidence="8">The sequence shown here is derived from an EMBL/GenBank/DDBJ whole genome shotgun (WGS) entry which is preliminary data.</text>
</comment>
<dbReference type="Pfam" id="PF03444">
    <property type="entry name" value="WHD_HrcA"/>
    <property type="match status" value="1"/>
</dbReference>
<sequence length="350" mass="39383">MLTKRQSLILQAVIDHYSKYQLPVGSKTLSQHQEINASSATIRNELARLEDLSLISKTHSSSGRVPAEAGYRYYINHIMPYYGGLIDLELEEEEDALLREIFHDPYNDLSQVIRKTAATLASLSESVVISMGPDIARQRLANFQVLSLTDDQAMVILVTDKGVIRNQIVTFNEVVTPELIEGIAVIMNQELVGLELATVIERLQTHYLKDIERMNRSYEDSNHLIHRFMNQFNSDGMRVNGQNYLFSSLADSANGTSIAQLSRLLEDQSVITSLINTTDQGIQVRVGKELKDPTLENMSLMSTSMGTVQSGKLFTLAVLGPESMSYIRMAQLFQSISKEMARYLDNYYKS</sequence>
<evidence type="ECO:0000259" key="7">
    <source>
        <dbReference type="Pfam" id="PF03444"/>
    </source>
</evidence>
<evidence type="ECO:0000256" key="4">
    <source>
        <dbReference type="ARBA" id="ARBA00023163"/>
    </source>
</evidence>
<gene>
    <name evidence="5 8" type="primary">hrcA</name>
    <name evidence="8" type="ORF">A6J77_008250</name>
</gene>
<dbReference type="Gene3D" id="3.30.390.60">
    <property type="entry name" value="Heat-inducible transcription repressor hrca homolog, domain 3"/>
    <property type="match status" value="1"/>
</dbReference>
<dbReference type="Gene3D" id="3.30.450.40">
    <property type="match status" value="1"/>
</dbReference>
<proteinExistence type="inferred from homology"/>
<keyword evidence="1 5" id="KW-0678">Repressor</keyword>
<dbReference type="InterPro" id="IPR002571">
    <property type="entry name" value="HrcA"/>
</dbReference>
<dbReference type="EMBL" id="NBTM02000001">
    <property type="protein sequence ID" value="PNL92220.1"/>
    <property type="molecule type" value="Genomic_DNA"/>
</dbReference>
<keyword evidence="2 5" id="KW-0805">Transcription regulation</keyword>
<dbReference type="SUPFAM" id="SSF46785">
    <property type="entry name" value="Winged helix' DNA-binding domain"/>
    <property type="match status" value="1"/>
</dbReference>
<evidence type="ECO:0000259" key="6">
    <source>
        <dbReference type="Pfam" id="PF01628"/>
    </source>
</evidence>
<dbReference type="InterPro" id="IPR023120">
    <property type="entry name" value="WHTH_transcript_rep_HrcA_IDD"/>
</dbReference>
<dbReference type="Gene3D" id="1.10.10.10">
    <property type="entry name" value="Winged helix-like DNA-binding domain superfamily/Winged helix DNA-binding domain"/>
    <property type="match status" value="1"/>
</dbReference>
<comment type="similarity">
    <text evidence="5">Belongs to the HrcA family.</text>
</comment>
<comment type="function">
    <text evidence="5">Negative regulator of class I heat shock genes (grpE-dnaK-dnaJ and groELS operons). Prevents heat-shock induction of these operons.</text>
</comment>
<dbReference type="Pfam" id="PF01628">
    <property type="entry name" value="HrcA"/>
    <property type="match status" value="1"/>
</dbReference>
<evidence type="ECO:0000313" key="9">
    <source>
        <dbReference type="Proteomes" id="UP000192813"/>
    </source>
</evidence>
<dbReference type="GO" id="GO:0003677">
    <property type="term" value="F:DNA binding"/>
    <property type="evidence" value="ECO:0007669"/>
    <property type="project" value="InterPro"/>
</dbReference>
<dbReference type="AlphaFoldDB" id="A0A2J9PQE7"/>
<dbReference type="InterPro" id="IPR005104">
    <property type="entry name" value="WHTH_HrcA_DNA-bd"/>
</dbReference>